<proteinExistence type="predicted"/>
<dbReference type="Proteomes" id="UP000275719">
    <property type="component" value="Unassembled WGS sequence"/>
</dbReference>
<sequence length="257" mass="28670">MKQIFTLMTVLCITISMSAQKVEYKKNMISVDGKTVAKVEVQKENLGLTKNFNLYSMNGEKLVIAVLSTEYQSDPNDNMGMYYRFTFVPTNQVGIFRIPTLGMEKGFANLIGKGQVVEGDSLNADKVADLIASKGVTPRTVVNYMLVSRNKRGPIELREGKTIEQGGEQIGFFNHTGQVNGVDMYEFFVPDGVMIARVSFAGGNNAQNFELFTARDNVRKVVSILQKEKVDFHTSAIDPNALTLKRITAWLVENNYL</sequence>
<dbReference type="EMBL" id="RQVQ01000022">
    <property type="protein sequence ID" value="RRJ89856.1"/>
    <property type="molecule type" value="Genomic_DNA"/>
</dbReference>
<dbReference type="AlphaFoldDB" id="A0A3P3W7A6"/>
<name>A0A3P3W7A6_9FLAO</name>
<dbReference type="RefSeq" id="WP_125019390.1">
    <property type="nucleotide sequence ID" value="NZ_RQVQ01000022.1"/>
</dbReference>
<keyword evidence="2" id="KW-1185">Reference proteome</keyword>
<comment type="caution">
    <text evidence="1">The sequence shown here is derived from an EMBL/GenBank/DDBJ whole genome shotgun (WGS) entry which is preliminary data.</text>
</comment>
<evidence type="ECO:0000313" key="2">
    <source>
        <dbReference type="Proteomes" id="UP000275719"/>
    </source>
</evidence>
<reference evidence="1 2" key="1">
    <citation type="submission" date="2018-11" db="EMBL/GenBank/DDBJ databases">
        <title>Flavobacterium sp. nov., YIM 102701-2 draft genome.</title>
        <authorList>
            <person name="Li G."/>
            <person name="Jiang Y."/>
        </authorList>
    </citation>
    <scope>NUCLEOTIDE SEQUENCE [LARGE SCALE GENOMIC DNA]</scope>
    <source>
        <strain evidence="1 2">YIM 102701-2</strain>
    </source>
</reference>
<organism evidence="1 2">
    <name type="scientific">Paenimyroides tangerinum</name>
    <dbReference type="NCBI Taxonomy" id="2488728"/>
    <lineage>
        <taxon>Bacteria</taxon>
        <taxon>Pseudomonadati</taxon>
        <taxon>Bacteroidota</taxon>
        <taxon>Flavobacteriia</taxon>
        <taxon>Flavobacteriales</taxon>
        <taxon>Flavobacteriaceae</taxon>
        <taxon>Paenimyroides</taxon>
    </lineage>
</organism>
<evidence type="ECO:0000313" key="1">
    <source>
        <dbReference type="EMBL" id="RRJ89856.1"/>
    </source>
</evidence>
<gene>
    <name evidence="1" type="ORF">EG240_10695</name>
</gene>
<protein>
    <submittedName>
        <fullName evidence="1">Uncharacterized protein</fullName>
    </submittedName>
</protein>
<dbReference type="OrthoDB" id="787888at2"/>
<accession>A0A3P3W7A6</accession>